<organism evidence="1 2">
    <name type="scientific">Austropuccinia psidii MF-1</name>
    <dbReference type="NCBI Taxonomy" id="1389203"/>
    <lineage>
        <taxon>Eukaryota</taxon>
        <taxon>Fungi</taxon>
        <taxon>Dikarya</taxon>
        <taxon>Basidiomycota</taxon>
        <taxon>Pucciniomycotina</taxon>
        <taxon>Pucciniomycetes</taxon>
        <taxon>Pucciniales</taxon>
        <taxon>Sphaerophragmiaceae</taxon>
        <taxon>Austropuccinia</taxon>
    </lineage>
</organism>
<dbReference type="Gene3D" id="3.10.10.10">
    <property type="entry name" value="HIV Type 1 Reverse Transcriptase, subunit A, domain 1"/>
    <property type="match status" value="1"/>
</dbReference>
<accession>A0A9Q3IS13</accession>
<proteinExistence type="predicted"/>
<dbReference type="OrthoDB" id="6776860at2759"/>
<keyword evidence="2" id="KW-1185">Reference proteome</keyword>
<name>A0A9Q3IS13_9BASI</name>
<dbReference type="AlphaFoldDB" id="A0A9Q3IS13"/>
<sequence>MDIPYAPILRRPPYLEILENRKQIERNVSEPLDMSFIVRIGHIQVVEVAAPVLITWNDGKSRLFEDFKAMNKYTKAERYPITLICWKKSKKLQRWIAGRVLTRMKLNQTP</sequence>
<comment type="caution">
    <text evidence="1">The sequence shown here is derived from an EMBL/GenBank/DDBJ whole genome shotgun (WGS) entry which is preliminary data.</text>
</comment>
<protein>
    <submittedName>
        <fullName evidence="1">Uncharacterized protein</fullName>
    </submittedName>
</protein>
<evidence type="ECO:0000313" key="2">
    <source>
        <dbReference type="Proteomes" id="UP000765509"/>
    </source>
</evidence>
<dbReference type="EMBL" id="AVOT02054239">
    <property type="protein sequence ID" value="MBW0548968.1"/>
    <property type="molecule type" value="Genomic_DNA"/>
</dbReference>
<reference evidence="1" key="1">
    <citation type="submission" date="2021-03" db="EMBL/GenBank/DDBJ databases">
        <title>Draft genome sequence of rust myrtle Austropuccinia psidii MF-1, a brazilian biotype.</title>
        <authorList>
            <person name="Quecine M.C."/>
            <person name="Pachon D.M.R."/>
            <person name="Bonatelli M.L."/>
            <person name="Correr F.H."/>
            <person name="Franceschini L.M."/>
            <person name="Leite T.F."/>
            <person name="Margarido G.R.A."/>
            <person name="Almeida C.A."/>
            <person name="Ferrarezi J.A."/>
            <person name="Labate C.A."/>
        </authorList>
    </citation>
    <scope>NUCLEOTIDE SEQUENCE</scope>
    <source>
        <strain evidence="1">MF-1</strain>
    </source>
</reference>
<evidence type="ECO:0000313" key="1">
    <source>
        <dbReference type="EMBL" id="MBW0548968.1"/>
    </source>
</evidence>
<dbReference type="Proteomes" id="UP000765509">
    <property type="component" value="Unassembled WGS sequence"/>
</dbReference>
<gene>
    <name evidence="1" type="ORF">O181_088683</name>
</gene>